<accession>A0ACA9LCB9</accession>
<gene>
    <name evidence="1" type="ORF">DHETER_LOCUS3931</name>
</gene>
<evidence type="ECO:0000313" key="2">
    <source>
        <dbReference type="Proteomes" id="UP000789702"/>
    </source>
</evidence>
<proteinExistence type="predicted"/>
<reference evidence="1" key="1">
    <citation type="submission" date="2021-06" db="EMBL/GenBank/DDBJ databases">
        <authorList>
            <person name="Kallberg Y."/>
            <person name="Tangrot J."/>
            <person name="Rosling A."/>
        </authorList>
    </citation>
    <scope>NUCLEOTIDE SEQUENCE</scope>
    <source>
        <strain evidence="1">IL203A</strain>
    </source>
</reference>
<organism evidence="1 2">
    <name type="scientific">Dentiscutata heterogama</name>
    <dbReference type="NCBI Taxonomy" id="1316150"/>
    <lineage>
        <taxon>Eukaryota</taxon>
        <taxon>Fungi</taxon>
        <taxon>Fungi incertae sedis</taxon>
        <taxon>Mucoromycota</taxon>
        <taxon>Glomeromycotina</taxon>
        <taxon>Glomeromycetes</taxon>
        <taxon>Diversisporales</taxon>
        <taxon>Gigasporaceae</taxon>
        <taxon>Dentiscutata</taxon>
    </lineage>
</organism>
<protein>
    <submittedName>
        <fullName evidence="1">13875_t:CDS:1</fullName>
    </submittedName>
</protein>
<evidence type="ECO:0000313" key="1">
    <source>
        <dbReference type="EMBL" id="CAG8521336.1"/>
    </source>
</evidence>
<name>A0ACA9LCB9_9GLOM</name>
<feature type="non-terminal residue" evidence="1">
    <location>
        <position position="80"/>
    </location>
</feature>
<comment type="caution">
    <text evidence="1">The sequence shown here is derived from an EMBL/GenBank/DDBJ whole genome shotgun (WGS) entry which is preliminary data.</text>
</comment>
<dbReference type="Proteomes" id="UP000789702">
    <property type="component" value="Unassembled WGS sequence"/>
</dbReference>
<sequence length="80" mass="9554">MTQYVVMYQRTPIQKLLDRALIDNLTLNLTLNTASVDFHDISHFEYFFSRDLCFVNQGTELYKPRTELIIRPEKPFLQNK</sequence>
<keyword evidence="2" id="KW-1185">Reference proteome</keyword>
<dbReference type="EMBL" id="CAJVPU010003660">
    <property type="protein sequence ID" value="CAG8521336.1"/>
    <property type="molecule type" value="Genomic_DNA"/>
</dbReference>